<dbReference type="NCBIfam" id="TIGR04183">
    <property type="entry name" value="Por_Secre_tail"/>
    <property type="match status" value="1"/>
</dbReference>
<evidence type="ECO:0000259" key="1">
    <source>
        <dbReference type="Pfam" id="PF18962"/>
    </source>
</evidence>
<reference evidence="2 3" key="1">
    <citation type="journal article" date="2016" name="Nat. Commun.">
        <title>Thousands of microbial genomes shed light on interconnected biogeochemical processes in an aquifer system.</title>
        <authorList>
            <person name="Anantharaman K."/>
            <person name="Brown C.T."/>
            <person name="Hug L.A."/>
            <person name="Sharon I."/>
            <person name="Castelle C.J."/>
            <person name="Probst A.J."/>
            <person name="Thomas B.C."/>
            <person name="Singh A."/>
            <person name="Wilkins M.J."/>
            <person name="Karaoz U."/>
            <person name="Brodie E.L."/>
            <person name="Williams K.H."/>
            <person name="Hubbard S.S."/>
            <person name="Banfield J.F."/>
        </authorList>
    </citation>
    <scope>NUCLEOTIDE SEQUENCE [LARGE SCALE GENOMIC DNA]</scope>
</reference>
<protein>
    <recommendedName>
        <fullName evidence="1">Secretion system C-terminal sorting domain-containing protein</fullName>
    </recommendedName>
</protein>
<evidence type="ECO:0000313" key="2">
    <source>
        <dbReference type="EMBL" id="OGK05116.1"/>
    </source>
</evidence>
<comment type="caution">
    <text evidence="2">The sequence shown here is derived from an EMBL/GenBank/DDBJ whole genome shotgun (WGS) entry which is preliminary data.</text>
</comment>
<feature type="domain" description="Secretion system C-terminal sorting" evidence="1">
    <location>
        <begin position="17"/>
        <end position="95"/>
    </location>
</feature>
<dbReference type="InterPro" id="IPR026444">
    <property type="entry name" value="Secre_tail"/>
</dbReference>
<dbReference type="AlphaFoldDB" id="A0A1F7FF90"/>
<sequence length="98" mass="10639">MIEHIGPGKTGDAVTIVPNPFNPSTRIAVNGELFTGDKEVKIIIYDIHGNFVQKLDARGSRFTASSIPWNASDRPAGIYILNLTVGAMAFSKKLVLVR</sequence>
<gene>
    <name evidence="2" type="ORF">A2519_13390</name>
</gene>
<organism evidence="2 3">
    <name type="scientific">Candidatus Raymondbacteria bacterium RIFOXYD12_FULL_49_13</name>
    <dbReference type="NCBI Taxonomy" id="1817890"/>
    <lineage>
        <taxon>Bacteria</taxon>
        <taxon>Raymondiibacteriota</taxon>
    </lineage>
</organism>
<proteinExistence type="predicted"/>
<dbReference type="Proteomes" id="UP000179243">
    <property type="component" value="Unassembled WGS sequence"/>
</dbReference>
<dbReference type="EMBL" id="MFYX01000061">
    <property type="protein sequence ID" value="OGK05116.1"/>
    <property type="molecule type" value="Genomic_DNA"/>
</dbReference>
<evidence type="ECO:0000313" key="3">
    <source>
        <dbReference type="Proteomes" id="UP000179243"/>
    </source>
</evidence>
<name>A0A1F7FF90_UNCRA</name>
<accession>A0A1F7FF90</accession>
<dbReference type="Pfam" id="PF18962">
    <property type="entry name" value="Por_Secre_tail"/>
    <property type="match status" value="1"/>
</dbReference>